<dbReference type="Proteomes" id="UP000028761">
    <property type="component" value="Chromosome 19"/>
</dbReference>
<dbReference type="AlphaFoldDB" id="A0A8I5NF61"/>
<evidence type="ECO:0000313" key="1">
    <source>
        <dbReference type="Ensembl" id="ENSPANP00000060879.1"/>
    </source>
</evidence>
<dbReference type="Ensembl" id="ENSPANT00000081299.1">
    <property type="protein sequence ID" value="ENSPANP00000060879.1"/>
    <property type="gene ID" value="ENSPANG00000051300.1"/>
</dbReference>
<organism evidence="1 2">
    <name type="scientific">Papio anubis</name>
    <name type="common">Olive baboon</name>
    <dbReference type="NCBI Taxonomy" id="9555"/>
    <lineage>
        <taxon>Eukaryota</taxon>
        <taxon>Metazoa</taxon>
        <taxon>Chordata</taxon>
        <taxon>Craniata</taxon>
        <taxon>Vertebrata</taxon>
        <taxon>Euteleostomi</taxon>
        <taxon>Mammalia</taxon>
        <taxon>Eutheria</taxon>
        <taxon>Euarchontoglires</taxon>
        <taxon>Primates</taxon>
        <taxon>Haplorrhini</taxon>
        <taxon>Catarrhini</taxon>
        <taxon>Cercopithecidae</taxon>
        <taxon>Cercopithecinae</taxon>
        <taxon>Papio</taxon>
    </lineage>
</organism>
<proteinExistence type="predicted"/>
<keyword evidence="2" id="KW-1185">Reference proteome</keyword>
<sequence length="148" mass="16991">MPCTLLESTKNILAVNKYYFFLGFFFFFEMESRSVAQAGVQWCDLGSLQPLPPVFKRFSCLSLPSSWDYRRTPPRPTNFCILIKAGFHHVGQDGLYLQTSRSAGLGLPKCWDYRSELPRLATNDFYVNISSTDLSPQNLLDEFLDSHF</sequence>
<accession>A0A8I5NF61</accession>
<evidence type="ECO:0000313" key="2">
    <source>
        <dbReference type="Proteomes" id="UP000028761"/>
    </source>
</evidence>
<dbReference type="GeneTree" id="ENSGT00940000161627"/>
<dbReference type="PANTHER" id="PTHR46254">
    <property type="entry name" value="PROTEIN GVQW1-RELATED"/>
    <property type="match status" value="1"/>
</dbReference>
<dbReference type="PANTHER" id="PTHR46254:SF3">
    <property type="entry name" value="SECRETED PROTEIN"/>
    <property type="match status" value="1"/>
</dbReference>
<name>A0A8I5NF61_PAPAN</name>
<reference evidence="1 2" key="1">
    <citation type="submission" date="2012-03" db="EMBL/GenBank/DDBJ databases">
        <title>Whole Genome Assembly of Papio anubis.</title>
        <authorList>
            <person name="Liu Y.L."/>
            <person name="Abraham K.A."/>
            <person name="Akbar H.A."/>
            <person name="Ali S.A."/>
            <person name="Anosike U.A."/>
            <person name="Aqrawi P.A."/>
            <person name="Arias F.A."/>
            <person name="Attaway T.A."/>
            <person name="Awwad R.A."/>
            <person name="Babu C.B."/>
            <person name="Bandaranaike D.B."/>
            <person name="Battles P.B."/>
            <person name="Bell A.B."/>
            <person name="Beltran B.B."/>
            <person name="Berhane-Mersha D.B."/>
            <person name="Bess C.B."/>
            <person name="Bickham C.B."/>
            <person name="Bolden T.B."/>
            <person name="Carter K.C."/>
            <person name="Chau D.C."/>
            <person name="Chavez A.C."/>
            <person name="Clerc-Blankenburg K.C."/>
            <person name="Coyle M.C."/>
            <person name="Dao M.D."/>
            <person name="Davila M.L.D."/>
            <person name="Davy-Carroll L.D."/>
            <person name="Denson S.D."/>
            <person name="Dinh H.D."/>
            <person name="Fernandez S.F."/>
            <person name="Fernando P.F."/>
            <person name="Forbes L.F."/>
            <person name="Francis C.F."/>
            <person name="Francisco L.F."/>
            <person name="Fu Q.F."/>
            <person name="Garcia-Iii R.G."/>
            <person name="Garrett T.G."/>
            <person name="Gross S.G."/>
            <person name="Gubbala S.G."/>
            <person name="Hirani K.H."/>
            <person name="Hogues M.H."/>
            <person name="Hollins B.H."/>
            <person name="Jackson L.J."/>
            <person name="Javaid M.J."/>
            <person name="Jhangiani S.J."/>
            <person name="Johnson A.J."/>
            <person name="Johnson B.J."/>
            <person name="Jones J.J."/>
            <person name="Joshi V.J."/>
            <person name="Kalu J.K."/>
            <person name="Khan N.K."/>
            <person name="Korchina V.K."/>
            <person name="Kovar C.K."/>
            <person name="Lago L.L."/>
            <person name="Lara F.L."/>
            <person name="Le T.-K.L."/>
            <person name="Lee S.L."/>
            <person name="Legall-Iii F.L."/>
            <person name="Lemon S.L."/>
            <person name="Liu J.L."/>
            <person name="Liu Y.-S.L."/>
            <person name="Liyanage D.L."/>
            <person name="Lopez J.L."/>
            <person name="Lorensuhewa L.L."/>
            <person name="Mata R.M."/>
            <person name="Mathew T.M."/>
            <person name="Mercado C.M."/>
            <person name="Mercado I.M."/>
            <person name="Morales K.M."/>
            <person name="Morgan M.M."/>
            <person name="Munidasa M.M."/>
            <person name="Ngo D.N."/>
            <person name="Nguyen L.N."/>
            <person name="Nguyen T.N."/>
            <person name="Nguyen N.N."/>
            <person name="Obregon M.O."/>
            <person name="Okwuonu G.O."/>
            <person name="Ongeri F.O."/>
            <person name="Onwere C.O."/>
            <person name="Osifeso I.O."/>
            <person name="Parra A.P."/>
            <person name="Patil S.P."/>
            <person name="Perez A.P."/>
            <person name="Perez Y.P."/>
            <person name="Pham C.P."/>
            <person name="Pu L.-L.P."/>
            <person name="Puazo M.P."/>
            <person name="Quiroz J.Q."/>
            <person name="Rouhana J.R."/>
            <person name="Ruiz M.R."/>
            <person name="Ruiz S.-J.R."/>
            <person name="Saada N.S."/>
            <person name="Santibanez J.S."/>
            <person name="Scheel M.S."/>
            <person name="Schneider B.S."/>
            <person name="Simmons D.S."/>
            <person name="Sisson I.S."/>
            <person name="Tang L.-Y.T."/>
            <person name="Thornton R.T."/>
            <person name="Tisius J.T."/>
            <person name="Toledanes G.T."/>
            <person name="Trejos Z.T."/>
            <person name="Usmani K.U."/>
            <person name="Varghese R.V."/>
            <person name="Vattathil S.V."/>
            <person name="Vee V.V."/>
            <person name="Walker D.W."/>
            <person name="Weissenberger G.W."/>
            <person name="White C.W."/>
            <person name="Williams A.W."/>
            <person name="Woodworth J.W."/>
            <person name="Wright R.W."/>
            <person name="Zhu Y.Z."/>
            <person name="Han Y.H."/>
            <person name="Newsham I.N."/>
            <person name="Nazareth L.N."/>
            <person name="Worley K.W."/>
            <person name="Muzny D.M."/>
            <person name="Rogers J.R."/>
            <person name="Gibbs R.G."/>
        </authorList>
    </citation>
    <scope>NUCLEOTIDE SEQUENCE [LARGE SCALE GENOMIC DNA]</scope>
</reference>
<dbReference type="OMA" id="PAANIYK"/>
<reference evidence="1" key="3">
    <citation type="submission" date="2025-09" db="UniProtKB">
        <authorList>
            <consortium name="Ensembl"/>
        </authorList>
    </citation>
    <scope>IDENTIFICATION</scope>
</reference>
<reference evidence="1" key="2">
    <citation type="submission" date="2025-08" db="UniProtKB">
        <authorList>
            <consortium name="Ensembl"/>
        </authorList>
    </citation>
    <scope>IDENTIFICATION</scope>
</reference>
<protein>
    <submittedName>
        <fullName evidence="1">Uncharacterized protein</fullName>
    </submittedName>
</protein>